<dbReference type="InterPro" id="IPR042178">
    <property type="entry name" value="Serpin_sf_1"/>
</dbReference>
<gene>
    <name evidence="6" type="ORF">HCN44_008862</name>
</gene>
<feature type="domain" description="Serpin" evidence="5">
    <location>
        <begin position="11"/>
        <end position="291"/>
    </location>
</feature>
<protein>
    <recommendedName>
        <fullName evidence="5">Serpin domain-containing protein</fullName>
    </recommendedName>
</protein>
<keyword evidence="7" id="KW-1185">Reference proteome</keyword>
<evidence type="ECO:0000259" key="5">
    <source>
        <dbReference type="SMART" id="SM00093"/>
    </source>
</evidence>
<dbReference type="PROSITE" id="PS00284">
    <property type="entry name" value="SERPIN"/>
    <property type="match status" value="1"/>
</dbReference>
<accession>A0A834Y5P1</accession>
<dbReference type="InterPro" id="IPR036186">
    <property type="entry name" value="Serpin_sf"/>
</dbReference>
<name>A0A834Y5P1_APHGI</name>
<dbReference type="PANTHER" id="PTHR11461">
    <property type="entry name" value="SERINE PROTEASE INHIBITOR, SERPIN"/>
    <property type="match status" value="1"/>
</dbReference>
<evidence type="ECO:0000313" key="6">
    <source>
        <dbReference type="EMBL" id="KAF7997689.1"/>
    </source>
</evidence>
<evidence type="ECO:0000256" key="1">
    <source>
        <dbReference type="ARBA" id="ARBA00009500"/>
    </source>
</evidence>
<organism evidence="6 7">
    <name type="scientific">Aphidius gifuensis</name>
    <name type="common">Parasitoid wasp</name>
    <dbReference type="NCBI Taxonomy" id="684658"/>
    <lineage>
        <taxon>Eukaryota</taxon>
        <taxon>Metazoa</taxon>
        <taxon>Ecdysozoa</taxon>
        <taxon>Arthropoda</taxon>
        <taxon>Hexapoda</taxon>
        <taxon>Insecta</taxon>
        <taxon>Pterygota</taxon>
        <taxon>Neoptera</taxon>
        <taxon>Endopterygota</taxon>
        <taxon>Hymenoptera</taxon>
        <taxon>Apocrita</taxon>
        <taxon>Ichneumonoidea</taxon>
        <taxon>Braconidae</taxon>
        <taxon>Aphidiinae</taxon>
        <taxon>Aphidius</taxon>
    </lineage>
</organism>
<dbReference type="GO" id="GO:0004867">
    <property type="term" value="F:serine-type endopeptidase inhibitor activity"/>
    <property type="evidence" value="ECO:0007669"/>
    <property type="project" value="UniProtKB-KW"/>
</dbReference>
<dbReference type="OrthoDB" id="7698358at2759"/>
<dbReference type="EMBL" id="JACMRX010000001">
    <property type="protein sequence ID" value="KAF7997689.1"/>
    <property type="molecule type" value="Genomic_DNA"/>
</dbReference>
<keyword evidence="3" id="KW-0722">Serine protease inhibitor</keyword>
<evidence type="ECO:0000256" key="4">
    <source>
        <dbReference type="RuleBase" id="RU000411"/>
    </source>
</evidence>
<proteinExistence type="inferred from homology"/>
<dbReference type="Gene3D" id="3.30.497.10">
    <property type="entry name" value="Antithrombin, subunit I, domain 2"/>
    <property type="match status" value="1"/>
</dbReference>
<dbReference type="AlphaFoldDB" id="A0A834Y5P1"/>
<dbReference type="InterPro" id="IPR000215">
    <property type="entry name" value="Serpin_fam"/>
</dbReference>
<evidence type="ECO:0000256" key="3">
    <source>
        <dbReference type="ARBA" id="ARBA00022900"/>
    </source>
</evidence>
<reference evidence="6 7" key="1">
    <citation type="submission" date="2020-08" db="EMBL/GenBank/DDBJ databases">
        <title>Aphidius gifuensis genome sequencing and assembly.</title>
        <authorList>
            <person name="Du Z."/>
        </authorList>
    </citation>
    <scope>NUCLEOTIDE SEQUENCE [LARGE SCALE GENOMIC DNA]</scope>
    <source>
        <strain evidence="6">YNYX2018</strain>
        <tissue evidence="6">Adults</tissue>
    </source>
</reference>
<dbReference type="Pfam" id="PF00079">
    <property type="entry name" value="Serpin"/>
    <property type="match status" value="1"/>
</dbReference>
<dbReference type="GO" id="GO:0005615">
    <property type="term" value="C:extracellular space"/>
    <property type="evidence" value="ECO:0007669"/>
    <property type="project" value="InterPro"/>
</dbReference>
<sequence>MANKIYINDLYSIRKKFIINTVEILNNKNATEILEFLSFKNVSSSAKVMNEWVEKQTNNKIKDFLQPDDIDKNSYLILINAIYFKGMWKHSFDEKETFDRKFYVDKNTQKNVPTMRITDEIFYKTHEGLGAQIIRLPYKVADDYDPMSMIIILPNEGQTLSDIKKKLNTVTFESLYPNNTSKITLFLPKFMITTKLSLNEHLQEMGIKDAFTFNANFSGITKRNKISISKVIQQAFIEINEDGTEATAVTDAILLMSGGPPPSLRIAINRPFLFLLATKRVILFTGYVNDPTLK</sequence>
<keyword evidence="2" id="KW-0646">Protease inhibitor</keyword>
<dbReference type="InterPro" id="IPR023796">
    <property type="entry name" value="Serpin_dom"/>
</dbReference>
<dbReference type="Proteomes" id="UP000639338">
    <property type="component" value="Unassembled WGS sequence"/>
</dbReference>
<dbReference type="SMART" id="SM00093">
    <property type="entry name" value="SERPIN"/>
    <property type="match status" value="1"/>
</dbReference>
<dbReference type="SUPFAM" id="SSF56574">
    <property type="entry name" value="Serpins"/>
    <property type="match status" value="1"/>
</dbReference>
<dbReference type="InterPro" id="IPR023795">
    <property type="entry name" value="Serpin_CS"/>
</dbReference>
<evidence type="ECO:0000313" key="7">
    <source>
        <dbReference type="Proteomes" id="UP000639338"/>
    </source>
</evidence>
<dbReference type="PANTHER" id="PTHR11461:SF211">
    <property type="entry name" value="GH10112P-RELATED"/>
    <property type="match status" value="1"/>
</dbReference>
<dbReference type="Gene3D" id="2.30.39.10">
    <property type="entry name" value="Alpha-1-antitrypsin, domain 1"/>
    <property type="match status" value="1"/>
</dbReference>
<evidence type="ECO:0000256" key="2">
    <source>
        <dbReference type="ARBA" id="ARBA00022690"/>
    </source>
</evidence>
<dbReference type="InterPro" id="IPR042185">
    <property type="entry name" value="Serpin_sf_2"/>
</dbReference>
<comment type="similarity">
    <text evidence="1 4">Belongs to the serpin family.</text>
</comment>
<comment type="caution">
    <text evidence="6">The sequence shown here is derived from an EMBL/GenBank/DDBJ whole genome shotgun (WGS) entry which is preliminary data.</text>
</comment>